<accession>A0A0F0VZ95</accession>
<dbReference type="PROSITE" id="PS51063">
    <property type="entry name" value="HTH_CRP_2"/>
    <property type="match status" value="1"/>
</dbReference>
<proteinExistence type="predicted"/>
<dbReference type="Pfam" id="PF13545">
    <property type="entry name" value="HTH_Crp_2"/>
    <property type="match status" value="1"/>
</dbReference>
<dbReference type="Proteomes" id="UP000036196">
    <property type="component" value="Unassembled WGS sequence"/>
</dbReference>
<dbReference type="AlphaFoldDB" id="A0A0F0VZ95"/>
<dbReference type="InterPro" id="IPR012318">
    <property type="entry name" value="HTH_CRP"/>
</dbReference>
<organism evidence="5 6">
    <name type="scientific">Pluralibacter gergoviae</name>
    <name type="common">Enterobacter gergoviae</name>
    <dbReference type="NCBI Taxonomy" id="61647"/>
    <lineage>
        <taxon>Bacteria</taxon>
        <taxon>Pseudomonadati</taxon>
        <taxon>Pseudomonadota</taxon>
        <taxon>Gammaproteobacteria</taxon>
        <taxon>Enterobacterales</taxon>
        <taxon>Enterobacteriaceae</taxon>
        <taxon>Pluralibacter</taxon>
    </lineage>
</organism>
<dbReference type="STRING" id="61647.LG71_25050"/>
<dbReference type="Gene3D" id="2.60.120.10">
    <property type="entry name" value="Jelly Rolls"/>
    <property type="match status" value="1"/>
</dbReference>
<evidence type="ECO:0000259" key="4">
    <source>
        <dbReference type="PROSITE" id="PS51063"/>
    </source>
</evidence>
<evidence type="ECO:0000256" key="3">
    <source>
        <dbReference type="ARBA" id="ARBA00023163"/>
    </source>
</evidence>
<dbReference type="PATRIC" id="fig|61647.13.peg.4049"/>
<dbReference type="SMART" id="SM00419">
    <property type="entry name" value="HTH_CRP"/>
    <property type="match status" value="1"/>
</dbReference>
<keyword evidence="2" id="KW-0238">DNA-binding</keyword>
<evidence type="ECO:0000313" key="6">
    <source>
        <dbReference type="Proteomes" id="UP000036196"/>
    </source>
</evidence>
<feature type="domain" description="HTH crp-type" evidence="4">
    <location>
        <begin position="130"/>
        <end position="203"/>
    </location>
</feature>
<dbReference type="InterPro" id="IPR014710">
    <property type="entry name" value="RmlC-like_jellyroll"/>
</dbReference>
<comment type="caution">
    <text evidence="5">The sequence shown here is derived from an EMBL/GenBank/DDBJ whole genome shotgun (WGS) entry which is preliminary data.</text>
</comment>
<keyword evidence="1" id="KW-0805">Transcription regulation</keyword>
<evidence type="ECO:0000256" key="1">
    <source>
        <dbReference type="ARBA" id="ARBA00023015"/>
    </source>
</evidence>
<dbReference type="RefSeq" id="WP_045287626.1">
    <property type="nucleotide sequence ID" value="NZ_DAMADZ010000042.1"/>
</dbReference>
<dbReference type="Pfam" id="PF00027">
    <property type="entry name" value="cNMP_binding"/>
    <property type="match status" value="1"/>
</dbReference>
<dbReference type="Gene3D" id="1.10.10.10">
    <property type="entry name" value="Winged helix-like DNA-binding domain superfamily/Winged helix DNA-binding domain"/>
    <property type="match status" value="1"/>
</dbReference>
<sequence>MWQCNSEIARAVTLLPQRIVQRGQRLFNAGEALESIDIITAGAFKITQSTAEGDEWISRFKFIGEWIGLSDYPGEQHSVSAYALDTSAVRRLPLPMLAKMLRDEETRPTILAMMNHNLRQHLNYAVMRRMRARDRLAEFLHQMSGHYARQGYSARSFHLPMSRNEMANYLDLTPETVSRELKTFERTGSIRTRRNEITLVDVNSLLNP</sequence>
<keyword evidence="3" id="KW-0804">Transcription</keyword>
<evidence type="ECO:0000313" key="5">
    <source>
        <dbReference type="EMBL" id="KMK12646.1"/>
    </source>
</evidence>
<dbReference type="SUPFAM" id="SSF46785">
    <property type="entry name" value="Winged helix' DNA-binding domain"/>
    <property type="match status" value="1"/>
</dbReference>
<dbReference type="eggNOG" id="COG0664">
    <property type="taxonomic scope" value="Bacteria"/>
</dbReference>
<dbReference type="InterPro" id="IPR000595">
    <property type="entry name" value="cNMP-bd_dom"/>
</dbReference>
<keyword evidence="6" id="KW-1185">Reference proteome</keyword>
<dbReference type="GO" id="GO:0003677">
    <property type="term" value="F:DNA binding"/>
    <property type="evidence" value="ECO:0007669"/>
    <property type="project" value="UniProtKB-KW"/>
</dbReference>
<dbReference type="InterPro" id="IPR018490">
    <property type="entry name" value="cNMP-bd_dom_sf"/>
</dbReference>
<gene>
    <name evidence="5" type="ORF">ABW06_15400</name>
</gene>
<dbReference type="GO" id="GO:0006355">
    <property type="term" value="P:regulation of DNA-templated transcription"/>
    <property type="evidence" value="ECO:0007669"/>
    <property type="project" value="InterPro"/>
</dbReference>
<name>A0A0F0VZ95_PLUGE</name>
<reference evidence="5 6" key="1">
    <citation type="submission" date="2015-05" db="EMBL/GenBank/DDBJ databases">
        <title>Genome sequences of Pluralibacter gergoviae.</title>
        <authorList>
            <person name="Greninger A.L."/>
            <person name="Miller S."/>
        </authorList>
    </citation>
    <scope>NUCLEOTIDE SEQUENCE [LARGE SCALE GENOMIC DNA]</scope>
    <source>
        <strain evidence="5 6">JS81F13</strain>
    </source>
</reference>
<protein>
    <recommendedName>
        <fullName evidence="4">HTH crp-type domain-containing protein</fullName>
    </recommendedName>
</protein>
<dbReference type="PRINTS" id="PR00034">
    <property type="entry name" value="HTHCRP"/>
</dbReference>
<dbReference type="InterPro" id="IPR036390">
    <property type="entry name" value="WH_DNA-bd_sf"/>
</dbReference>
<evidence type="ECO:0000256" key="2">
    <source>
        <dbReference type="ARBA" id="ARBA00023125"/>
    </source>
</evidence>
<dbReference type="InterPro" id="IPR036388">
    <property type="entry name" value="WH-like_DNA-bd_sf"/>
</dbReference>
<dbReference type="EMBL" id="LDZF01000016">
    <property type="protein sequence ID" value="KMK12646.1"/>
    <property type="molecule type" value="Genomic_DNA"/>
</dbReference>
<dbReference type="SUPFAM" id="SSF51206">
    <property type="entry name" value="cAMP-binding domain-like"/>
    <property type="match status" value="1"/>
</dbReference>